<dbReference type="PANTHER" id="PTHR30250:SF11">
    <property type="entry name" value="O-ANTIGEN TRANSPORTER-RELATED"/>
    <property type="match status" value="1"/>
</dbReference>
<comment type="subcellular location">
    <subcellularLocation>
        <location evidence="1">Cell membrane</location>
        <topology evidence="1">Multi-pass membrane protein</topology>
    </subcellularLocation>
</comment>
<feature type="transmembrane region" description="Helical" evidence="6">
    <location>
        <begin position="83"/>
        <end position="106"/>
    </location>
</feature>
<evidence type="ECO:0000313" key="7">
    <source>
        <dbReference type="EMBL" id="QOJ79283.1"/>
    </source>
</evidence>
<reference evidence="7 8" key="1">
    <citation type="submission" date="2020-10" db="EMBL/GenBank/DDBJ databases">
        <title>Thermofilum lucidum 3507LT sp. nov. a novel member of Thermofilaceae family isolated from Chile hot spring, and proposal of description order Thermofilales.</title>
        <authorList>
            <person name="Zayulina K.S."/>
            <person name="Elcheninov A.G."/>
            <person name="Toshchakov S.V."/>
            <person name="Kublanov I.V."/>
        </authorList>
    </citation>
    <scope>NUCLEOTIDE SEQUENCE [LARGE SCALE GENOMIC DNA]</scope>
    <source>
        <strain evidence="7 8">3507LT</strain>
    </source>
</reference>
<feature type="transmembrane region" description="Helical" evidence="6">
    <location>
        <begin position="41"/>
        <end position="62"/>
    </location>
</feature>
<dbReference type="PANTHER" id="PTHR30250">
    <property type="entry name" value="PST FAMILY PREDICTED COLANIC ACID TRANSPORTER"/>
    <property type="match status" value="1"/>
</dbReference>
<feature type="transmembrane region" description="Helical" evidence="6">
    <location>
        <begin position="152"/>
        <end position="174"/>
    </location>
</feature>
<feature type="transmembrane region" description="Helical" evidence="6">
    <location>
        <begin position="210"/>
        <end position="229"/>
    </location>
</feature>
<evidence type="ECO:0000256" key="5">
    <source>
        <dbReference type="ARBA" id="ARBA00023136"/>
    </source>
</evidence>
<dbReference type="KEGG" id="thel:IG193_02130"/>
<evidence type="ECO:0000256" key="4">
    <source>
        <dbReference type="ARBA" id="ARBA00022989"/>
    </source>
</evidence>
<dbReference type="InterPro" id="IPR050833">
    <property type="entry name" value="Poly_Biosynth_Transport"/>
</dbReference>
<gene>
    <name evidence="7" type="ORF">IG193_02130</name>
</gene>
<keyword evidence="2" id="KW-1003">Cell membrane</keyword>
<feature type="transmembrane region" description="Helical" evidence="6">
    <location>
        <begin position="434"/>
        <end position="456"/>
    </location>
</feature>
<keyword evidence="3 6" id="KW-0812">Transmembrane</keyword>
<feature type="transmembrane region" description="Helical" evidence="6">
    <location>
        <begin position="378"/>
        <end position="398"/>
    </location>
</feature>
<evidence type="ECO:0000256" key="6">
    <source>
        <dbReference type="SAM" id="Phobius"/>
    </source>
</evidence>
<keyword evidence="8" id="KW-1185">Reference proteome</keyword>
<evidence type="ECO:0000256" key="1">
    <source>
        <dbReference type="ARBA" id="ARBA00004651"/>
    </source>
</evidence>
<feature type="transmembrane region" description="Helical" evidence="6">
    <location>
        <begin position="118"/>
        <end position="140"/>
    </location>
</feature>
<dbReference type="AlphaFoldDB" id="A0A7L9FJU5"/>
<dbReference type="EMBL" id="CP062310">
    <property type="protein sequence ID" value="QOJ79283.1"/>
    <property type="molecule type" value="Genomic_DNA"/>
</dbReference>
<feature type="transmembrane region" description="Helical" evidence="6">
    <location>
        <begin position="249"/>
        <end position="274"/>
    </location>
</feature>
<dbReference type="GeneID" id="59148656"/>
<dbReference type="Proteomes" id="UP000594121">
    <property type="component" value="Chromosome"/>
</dbReference>
<evidence type="ECO:0000313" key="8">
    <source>
        <dbReference type="Proteomes" id="UP000594121"/>
    </source>
</evidence>
<evidence type="ECO:0000256" key="2">
    <source>
        <dbReference type="ARBA" id="ARBA00022475"/>
    </source>
</evidence>
<evidence type="ECO:0000256" key="3">
    <source>
        <dbReference type="ARBA" id="ARBA00022692"/>
    </source>
</evidence>
<name>A0A7L9FJU5_9CREN</name>
<keyword evidence="5 6" id="KW-0472">Membrane</keyword>
<feature type="transmembrane region" description="Helical" evidence="6">
    <location>
        <begin position="286"/>
        <end position="305"/>
    </location>
</feature>
<keyword evidence="4 6" id="KW-1133">Transmembrane helix</keyword>
<accession>A0A7L9FJU5</accession>
<feature type="transmembrane region" description="Helical" evidence="6">
    <location>
        <begin position="180"/>
        <end position="198"/>
    </location>
</feature>
<sequence length="485" mass="50124">MAEPEYFLRGAFWLTAGQLTATLVAGIASILVARILGPDGYGLYSLSISAASLLAVFSWFGVDQATVRYASREKQKAKRYLDAAVTLAIINTLALAALGTAASRLLASAVNRPQLAQLVSLASIALAFSVLFSTSGLLTAVGRPDVTAKAGVALQLLRALLVTSLALLAGYYGAVLGHSLAYVAASLLVLAVYSRTIGAWRPTLSGLGRVLAFGIPLWLPGVIGALVAFTRTAIMGMLLSNTDIGGLAVAMNFTALLGVLVAPFSSMALPYISASNNSEERALSHVVKSSALVATPLAVYTLLYAEPLVHAVYGAEYAGAAWPLRILALQYLLPLAGSAGLAQYLVAKGDNMTVLEASVLANLVQLATVYPLTRALHALGVAATLAASQAAWLAYTALKAGVKAYTLKPLPPALLAALPAALPLLLQAHQLLKAALGLAIYAAAYAILALKTGALAPADVAVLLRQFHSLTAGPAETPGKKQHCH</sequence>
<protein>
    <submittedName>
        <fullName evidence="7">Oligosaccharide flippase family protein</fullName>
    </submittedName>
</protein>
<dbReference type="InParanoid" id="A0A7L9FJU5"/>
<dbReference type="Pfam" id="PF13440">
    <property type="entry name" value="Polysacc_synt_3"/>
    <property type="match status" value="1"/>
</dbReference>
<dbReference type="RefSeq" id="WP_192819255.1">
    <property type="nucleotide sequence ID" value="NZ_CP062310.1"/>
</dbReference>
<organism evidence="7 8">
    <name type="scientific">Infirmifilum lucidum</name>
    <dbReference type="NCBI Taxonomy" id="2776706"/>
    <lineage>
        <taxon>Archaea</taxon>
        <taxon>Thermoproteota</taxon>
        <taxon>Thermoprotei</taxon>
        <taxon>Thermofilales</taxon>
        <taxon>Thermofilaceae</taxon>
        <taxon>Infirmifilum</taxon>
    </lineage>
</organism>
<proteinExistence type="predicted"/>
<feature type="transmembrane region" description="Helical" evidence="6">
    <location>
        <begin position="12"/>
        <end position="35"/>
    </location>
</feature>
<feature type="transmembrane region" description="Helical" evidence="6">
    <location>
        <begin position="325"/>
        <end position="346"/>
    </location>
</feature>
<dbReference type="GO" id="GO:0005886">
    <property type="term" value="C:plasma membrane"/>
    <property type="evidence" value="ECO:0007669"/>
    <property type="project" value="UniProtKB-SubCell"/>
</dbReference>